<organism evidence="2 3">
    <name type="scientific">Hyaloperonospora arabidopsidis (strain Emoy2)</name>
    <name type="common">Downy mildew agent</name>
    <name type="synonym">Peronospora arabidopsidis</name>
    <dbReference type="NCBI Taxonomy" id="559515"/>
    <lineage>
        <taxon>Eukaryota</taxon>
        <taxon>Sar</taxon>
        <taxon>Stramenopiles</taxon>
        <taxon>Oomycota</taxon>
        <taxon>Peronosporomycetes</taxon>
        <taxon>Peronosporales</taxon>
        <taxon>Peronosporaceae</taxon>
        <taxon>Hyaloperonospora</taxon>
    </lineage>
</organism>
<dbReference type="VEuPathDB" id="FungiDB:HpaG806964"/>
<proteinExistence type="predicted"/>
<name>M4BKN1_HYAAE</name>
<sequence>MLRSQSLVEDISERRKINLSTLKHFNRLSRVVLMCLSLIFGRLIRLQAYRKKVKVR</sequence>
<dbReference type="EnsemblProtists" id="HpaT806964">
    <property type="protein sequence ID" value="HpaP806964"/>
    <property type="gene ID" value="HpaG806964"/>
</dbReference>
<evidence type="ECO:0000313" key="2">
    <source>
        <dbReference type="EnsemblProtists" id="HpaP806964"/>
    </source>
</evidence>
<dbReference type="HOGENOM" id="CLU_3018402_0_0_1"/>
<feature type="transmembrane region" description="Helical" evidence="1">
    <location>
        <begin position="28"/>
        <end position="46"/>
    </location>
</feature>
<keyword evidence="1" id="KW-1133">Transmembrane helix</keyword>
<dbReference type="EMBL" id="JH598357">
    <property type="status" value="NOT_ANNOTATED_CDS"/>
    <property type="molecule type" value="Genomic_DNA"/>
</dbReference>
<keyword evidence="3" id="KW-1185">Reference proteome</keyword>
<accession>M4BKN1</accession>
<protein>
    <submittedName>
        <fullName evidence="2">Uncharacterized protein</fullName>
    </submittedName>
</protein>
<reference evidence="3" key="1">
    <citation type="journal article" date="2010" name="Science">
        <title>Signatures of adaptation to obligate biotrophy in the Hyaloperonospora arabidopsidis genome.</title>
        <authorList>
            <person name="Baxter L."/>
            <person name="Tripathy S."/>
            <person name="Ishaque N."/>
            <person name="Boot N."/>
            <person name="Cabral A."/>
            <person name="Kemen E."/>
            <person name="Thines M."/>
            <person name="Ah-Fong A."/>
            <person name="Anderson R."/>
            <person name="Badejoko W."/>
            <person name="Bittner-Eddy P."/>
            <person name="Boore J.L."/>
            <person name="Chibucos M.C."/>
            <person name="Coates M."/>
            <person name="Dehal P."/>
            <person name="Delehaunty K."/>
            <person name="Dong S."/>
            <person name="Downton P."/>
            <person name="Dumas B."/>
            <person name="Fabro G."/>
            <person name="Fronick C."/>
            <person name="Fuerstenberg S.I."/>
            <person name="Fulton L."/>
            <person name="Gaulin E."/>
            <person name="Govers F."/>
            <person name="Hughes L."/>
            <person name="Humphray S."/>
            <person name="Jiang R.H."/>
            <person name="Judelson H."/>
            <person name="Kamoun S."/>
            <person name="Kyung K."/>
            <person name="Meijer H."/>
            <person name="Minx P."/>
            <person name="Morris P."/>
            <person name="Nelson J."/>
            <person name="Phuntumart V."/>
            <person name="Qutob D."/>
            <person name="Rehmany A."/>
            <person name="Rougon-Cardoso A."/>
            <person name="Ryden P."/>
            <person name="Torto-Alalibo T."/>
            <person name="Studholme D."/>
            <person name="Wang Y."/>
            <person name="Win J."/>
            <person name="Wood J."/>
            <person name="Clifton S.W."/>
            <person name="Rogers J."/>
            <person name="Van den Ackerveken G."/>
            <person name="Jones J.D."/>
            <person name="McDowell J.M."/>
            <person name="Beynon J."/>
            <person name="Tyler B.M."/>
        </authorList>
    </citation>
    <scope>NUCLEOTIDE SEQUENCE [LARGE SCALE GENOMIC DNA]</scope>
    <source>
        <strain evidence="3">Emoy2</strain>
    </source>
</reference>
<evidence type="ECO:0000256" key="1">
    <source>
        <dbReference type="SAM" id="Phobius"/>
    </source>
</evidence>
<reference evidence="2" key="2">
    <citation type="submission" date="2015-06" db="UniProtKB">
        <authorList>
            <consortium name="EnsemblProtists"/>
        </authorList>
    </citation>
    <scope>IDENTIFICATION</scope>
    <source>
        <strain evidence="2">Emoy2</strain>
    </source>
</reference>
<keyword evidence="1" id="KW-0472">Membrane</keyword>
<evidence type="ECO:0000313" key="3">
    <source>
        <dbReference type="Proteomes" id="UP000011713"/>
    </source>
</evidence>
<dbReference type="Proteomes" id="UP000011713">
    <property type="component" value="Unassembled WGS sequence"/>
</dbReference>
<dbReference type="AlphaFoldDB" id="M4BKN1"/>
<dbReference type="InParanoid" id="M4BKN1"/>
<keyword evidence="1" id="KW-0812">Transmembrane</keyword>